<dbReference type="InterPro" id="IPR000719">
    <property type="entry name" value="Prot_kinase_dom"/>
</dbReference>
<dbReference type="PROSITE" id="PS00108">
    <property type="entry name" value="PROTEIN_KINASE_ST"/>
    <property type="match status" value="1"/>
</dbReference>
<protein>
    <recommendedName>
        <fullName evidence="2">non-specific serine/threonine protein kinase</fullName>
        <ecNumber evidence="2">2.7.11.1</ecNumber>
    </recommendedName>
</protein>
<dbReference type="Gene3D" id="3.30.200.20">
    <property type="entry name" value="Phosphorylase Kinase, domain 1"/>
    <property type="match status" value="1"/>
</dbReference>
<dbReference type="Gene3D" id="1.10.510.10">
    <property type="entry name" value="Transferase(Phosphotransferase) domain 1"/>
    <property type="match status" value="1"/>
</dbReference>
<evidence type="ECO:0000256" key="5">
    <source>
        <dbReference type="ARBA" id="ARBA00022692"/>
    </source>
</evidence>
<dbReference type="FunFam" id="1.10.510.10:FF:001023">
    <property type="entry name" value="Os07g0541700 protein"/>
    <property type="match status" value="1"/>
</dbReference>
<comment type="subcellular location">
    <subcellularLocation>
        <location evidence="1">Membrane</location>
        <topology evidence="1">Single-pass type I membrane protein</topology>
    </subcellularLocation>
</comment>
<accession>M8CJQ4</accession>
<evidence type="ECO:0000256" key="13">
    <source>
        <dbReference type="ARBA" id="ARBA00047899"/>
    </source>
</evidence>
<dbReference type="InterPro" id="IPR017441">
    <property type="entry name" value="Protein_kinase_ATP_BS"/>
</dbReference>
<dbReference type="SMART" id="SM00220">
    <property type="entry name" value="S_TKc"/>
    <property type="match status" value="1"/>
</dbReference>
<evidence type="ECO:0000256" key="9">
    <source>
        <dbReference type="ARBA" id="ARBA00022840"/>
    </source>
</evidence>
<dbReference type="GO" id="GO:0016020">
    <property type="term" value="C:membrane"/>
    <property type="evidence" value="ECO:0007669"/>
    <property type="project" value="UniProtKB-SubCell"/>
</dbReference>
<evidence type="ECO:0000256" key="2">
    <source>
        <dbReference type="ARBA" id="ARBA00012513"/>
    </source>
</evidence>
<dbReference type="InterPro" id="IPR011009">
    <property type="entry name" value="Kinase-like_dom_sf"/>
</dbReference>
<dbReference type="GO" id="GO:0005524">
    <property type="term" value="F:ATP binding"/>
    <property type="evidence" value="ECO:0007669"/>
    <property type="project" value="UniProtKB-UniRule"/>
</dbReference>
<keyword evidence="4" id="KW-0808">Transferase</keyword>
<keyword evidence="10" id="KW-1133">Transmembrane helix</keyword>
<evidence type="ECO:0000256" key="4">
    <source>
        <dbReference type="ARBA" id="ARBA00022679"/>
    </source>
</evidence>
<keyword evidence="8" id="KW-0418">Kinase</keyword>
<name>M8CJQ4_AEGTA</name>
<comment type="catalytic activity">
    <reaction evidence="14">
        <text>L-seryl-[protein] + ATP = O-phospho-L-seryl-[protein] + ADP + H(+)</text>
        <dbReference type="Rhea" id="RHEA:17989"/>
        <dbReference type="Rhea" id="RHEA-COMP:9863"/>
        <dbReference type="Rhea" id="RHEA-COMP:11604"/>
        <dbReference type="ChEBI" id="CHEBI:15378"/>
        <dbReference type="ChEBI" id="CHEBI:29999"/>
        <dbReference type="ChEBI" id="CHEBI:30616"/>
        <dbReference type="ChEBI" id="CHEBI:83421"/>
        <dbReference type="ChEBI" id="CHEBI:456216"/>
        <dbReference type="EC" id="2.7.11.1"/>
    </reaction>
</comment>
<evidence type="ECO:0000256" key="7">
    <source>
        <dbReference type="ARBA" id="ARBA00022741"/>
    </source>
</evidence>
<keyword evidence="9" id="KW-0067">ATP-binding</keyword>
<keyword evidence="6" id="KW-0732">Signal</keyword>
<dbReference type="ExpressionAtlas" id="M8CJQ4">
    <property type="expression patterns" value="baseline"/>
</dbReference>
<dbReference type="SUPFAM" id="SSF56112">
    <property type="entry name" value="Protein kinase-like (PK-like)"/>
    <property type="match status" value="1"/>
</dbReference>
<sequence>MARPGHAMRRSGRGLFEDAPRKLPFNLLVVILALEFISETNLIAKTLALKADTPAMPPSQGWSPVQTTLSRTKVGTSVAMHQHRQKKLHSSPSALSSVHPPISAPSYSSISGASDLSLYSSDLFDPPLQHNRRLAEDVPAHENAAPPDAASNTSAAPSGLVQPPISPHDGCCAPNMVQRRGSQDCHCVYPVRVELFLHNVSLNSNWSNEFLEELASQLSLRVTQFEIVNFYVVGTSGLNMTMDIAPHTGNSFSSDQVTAMNYSLSSHTVRINPVLVGDYNLINLTWFRPLGPAPDAIAGSSSVLMLLFAFWLGYRKYGSKRKSKERAKIESILQKNGTVHLKRYTYAQVKRITRSFAEKLGQGGFGAVYRGDLFDGRQIAVKILKDYKTDGEDFINEVASISRTSHVNVLNLLGFCLEGSKRALIYDYMPNGSLEKYAFKDGSKGGNTLGWEKLFDIAVGIARGLEYLHRGCNTRMVHFDIKPHNILLDQNFCPKISDIQTLTAWTRIQPDYHCTLGG</sequence>
<evidence type="ECO:0000259" key="15">
    <source>
        <dbReference type="PROSITE" id="PS50011"/>
    </source>
</evidence>
<evidence type="ECO:0000256" key="11">
    <source>
        <dbReference type="ARBA" id="ARBA00023136"/>
    </source>
</evidence>
<dbReference type="PANTHER" id="PTHR27009">
    <property type="entry name" value="RUST RESISTANCE KINASE LR10-RELATED"/>
    <property type="match status" value="1"/>
</dbReference>
<dbReference type="GO" id="GO:0004674">
    <property type="term" value="F:protein serine/threonine kinase activity"/>
    <property type="evidence" value="ECO:0007669"/>
    <property type="project" value="UniProtKB-KW"/>
</dbReference>
<keyword evidence="3" id="KW-0723">Serine/threonine-protein kinase</keyword>
<dbReference type="FunFam" id="3.30.200.20:FF:000178">
    <property type="entry name" value="serine/threonine-protein kinase PBS1-like"/>
    <property type="match status" value="1"/>
</dbReference>
<keyword evidence="11" id="KW-0472">Membrane</keyword>
<dbReference type="PROSITE" id="PS00107">
    <property type="entry name" value="PROTEIN_KINASE_ATP"/>
    <property type="match status" value="1"/>
</dbReference>
<evidence type="ECO:0000256" key="1">
    <source>
        <dbReference type="ARBA" id="ARBA00004479"/>
    </source>
</evidence>
<keyword evidence="5" id="KW-0812">Transmembrane</keyword>
<dbReference type="InterPro" id="IPR001245">
    <property type="entry name" value="Ser-Thr/Tyr_kinase_cat_dom"/>
</dbReference>
<organism evidence="16">
    <name type="scientific">Aegilops tauschii</name>
    <name type="common">Tausch's goatgrass</name>
    <name type="synonym">Aegilops squarrosa</name>
    <dbReference type="NCBI Taxonomy" id="37682"/>
    <lineage>
        <taxon>Eukaryota</taxon>
        <taxon>Viridiplantae</taxon>
        <taxon>Streptophyta</taxon>
        <taxon>Embryophyta</taxon>
        <taxon>Tracheophyta</taxon>
        <taxon>Spermatophyta</taxon>
        <taxon>Magnoliopsida</taxon>
        <taxon>Liliopsida</taxon>
        <taxon>Poales</taxon>
        <taxon>Poaceae</taxon>
        <taxon>BOP clade</taxon>
        <taxon>Pooideae</taxon>
        <taxon>Triticodae</taxon>
        <taxon>Triticeae</taxon>
        <taxon>Triticinae</taxon>
        <taxon>Aegilops</taxon>
    </lineage>
</organism>
<evidence type="ECO:0000256" key="12">
    <source>
        <dbReference type="ARBA" id="ARBA00023180"/>
    </source>
</evidence>
<evidence type="ECO:0000313" key="16">
    <source>
        <dbReference type="EnsemblPlants" id="EMT27557"/>
    </source>
</evidence>
<dbReference type="InterPro" id="IPR008271">
    <property type="entry name" value="Ser/Thr_kinase_AS"/>
</dbReference>
<dbReference type="EC" id="2.7.11.1" evidence="2"/>
<keyword evidence="7" id="KW-0547">Nucleotide-binding</keyword>
<dbReference type="Pfam" id="PF23180">
    <property type="entry name" value="ALE2_N"/>
    <property type="match status" value="1"/>
</dbReference>
<evidence type="ECO:0000256" key="10">
    <source>
        <dbReference type="ARBA" id="ARBA00022989"/>
    </source>
</evidence>
<feature type="domain" description="Protein kinase" evidence="15">
    <location>
        <begin position="354"/>
        <end position="518"/>
    </location>
</feature>
<evidence type="ECO:0000256" key="14">
    <source>
        <dbReference type="ARBA" id="ARBA00048679"/>
    </source>
</evidence>
<evidence type="ECO:0000256" key="6">
    <source>
        <dbReference type="ARBA" id="ARBA00022729"/>
    </source>
</evidence>
<comment type="catalytic activity">
    <reaction evidence="13">
        <text>L-threonyl-[protein] + ATP = O-phospho-L-threonyl-[protein] + ADP + H(+)</text>
        <dbReference type="Rhea" id="RHEA:46608"/>
        <dbReference type="Rhea" id="RHEA-COMP:11060"/>
        <dbReference type="Rhea" id="RHEA-COMP:11605"/>
        <dbReference type="ChEBI" id="CHEBI:15378"/>
        <dbReference type="ChEBI" id="CHEBI:30013"/>
        <dbReference type="ChEBI" id="CHEBI:30616"/>
        <dbReference type="ChEBI" id="CHEBI:61977"/>
        <dbReference type="ChEBI" id="CHEBI:456216"/>
        <dbReference type="EC" id="2.7.11.1"/>
    </reaction>
</comment>
<dbReference type="PROSITE" id="PS50011">
    <property type="entry name" value="PROTEIN_KINASE_DOM"/>
    <property type="match status" value="1"/>
</dbReference>
<evidence type="ECO:0000256" key="8">
    <source>
        <dbReference type="ARBA" id="ARBA00022777"/>
    </source>
</evidence>
<dbReference type="InterPro" id="IPR045874">
    <property type="entry name" value="LRK10/LRL21-25-like"/>
</dbReference>
<evidence type="ECO:0000256" key="3">
    <source>
        <dbReference type="ARBA" id="ARBA00022527"/>
    </source>
</evidence>
<dbReference type="InterPro" id="IPR057597">
    <property type="entry name" value="ALE2_N"/>
</dbReference>
<dbReference type="EnsemblPlants" id="EMT27557">
    <property type="protein sequence ID" value="EMT27557"/>
    <property type="gene ID" value="F775_00578"/>
</dbReference>
<reference evidence="16" key="1">
    <citation type="submission" date="2015-06" db="UniProtKB">
        <authorList>
            <consortium name="EnsemblPlants"/>
        </authorList>
    </citation>
    <scope>IDENTIFICATION</scope>
</reference>
<keyword evidence="12" id="KW-0325">Glycoprotein</keyword>
<dbReference type="AlphaFoldDB" id="M8CJQ4"/>
<proteinExistence type="predicted"/>
<dbReference type="Pfam" id="PF07714">
    <property type="entry name" value="PK_Tyr_Ser-Thr"/>
    <property type="match status" value="1"/>
</dbReference>